<sequence>MLSDKRECNKSIDLFEIQKIDGNIYQHEISYESVLISEMVNHYLSNVCPIIESQKSVQNQTQGYPIFHSLLIKLLFAISNSIIELL</sequence>
<dbReference type="Proteomes" id="UP000689195">
    <property type="component" value="Unassembled WGS sequence"/>
</dbReference>
<name>A0A8S1X890_9CILI</name>
<evidence type="ECO:0000313" key="2">
    <source>
        <dbReference type="Proteomes" id="UP000689195"/>
    </source>
</evidence>
<accession>A0A8S1X890</accession>
<evidence type="ECO:0000313" key="1">
    <source>
        <dbReference type="EMBL" id="CAD8196226.1"/>
    </source>
</evidence>
<reference evidence="1" key="1">
    <citation type="submission" date="2021-01" db="EMBL/GenBank/DDBJ databases">
        <authorList>
            <consortium name="Genoscope - CEA"/>
            <person name="William W."/>
        </authorList>
    </citation>
    <scope>NUCLEOTIDE SEQUENCE</scope>
</reference>
<organism evidence="1 2">
    <name type="scientific">Paramecium pentaurelia</name>
    <dbReference type="NCBI Taxonomy" id="43138"/>
    <lineage>
        <taxon>Eukaryota</taxon>
        <taxon>Sar</taxon>
        <taxon>Alveolata</taxon>
        <taxon>Ciliophora</taxon>
        <taxon>Intramacronucleata</taxon>
        <taxon>Oligohymenophorea</taxon>
        <taxon>Peniculida</taxon>
        <taxon>Parameciidae</taxon>
        <taxon>Paramecium</taxon>
    </lineage>
</organism>
<proteinExistence type="predicted"/>
<protein>
    <submittedName>
        <fullName evidence="1">Uncharacterized protein</fullName>
    </submittedName>
</protein>
<keyword evidence="2" id="KW-1185">Reference proteome</keyword>
<gene>
    <name evidence="1" type="ORF">PPENT_87.1.T1120015</name>
</gene>
<dbReference type="EMBL" id="CAJJDO010000112">
    <property type="protein sequence ID" value="CAD8196226.1"/>
    <property type="molecule type" value="Genomic_DNA"/>
</dbReference>
<dbReference type="AlphaFoldDB" id="A0A8S1X890"/>
<comment type="caution">
    <text evidence="1">The sequence shown here is derived from an EMBL/GenBank/DDBJ whole genome shotgun (WGS) entry which is preliminary data.</text>
</comment>